<comment type="caution">
    <text evidence="1">The sequence shown here is derived from an EMBL/GenBank/DDBJ whole genome shotgun (WGS) entry which is preliminary data.</text>
</comment>
<dbReference type="CDD" id="cd16377">
    <property type="entry name" value="23S_rRNA_IVP_like"/>
    <property type="match status" value="1"/>
</dbReference>
<organism evidence="1 2">
    <name type="scientific">Maribacter algarum</name>
    <name type="common">ex Zhang et al. 2020</name>
    <dbReference type="NCBI Taxonomy" id="2578118"/>
    <lineage>
        <taxon>Bacteria</taxon>
        <taxon>Pseudomonadati</taxon>
        <taxon>Bacteroidota</taxon>
        <taxon>Flavobacteriia</taxon>
        <taxon>Flavobacteriales</taxon>
        <taxon>Flavobacteriaceae</taxon>
        <taxon>Maribacter</taxon>
    </lineage>
</organism>
<dbReference type="OrthoDB" id="5515766at2"/>
<evidence type="ECO:0000313" key="1">
    <source>
        <dbReference type="EMBL" id="TMM58843.1"/>
    </source>
</evidence>
<dbReference type="EMBL" id="VATY01000001">
    <property type="protein sequence ID" value="TMM58843.1"/>
    <property type="molecule type" value="Genomic_DNA"/>
</dbReference>
<dbReference type="AlphaFoldDB" id="A0A5S3PV51"/>
<dbReference type="SUPFAM" id="SSF158446">
    <property type="entry name" value="IVS-encoded protein-like"/>
    <property type="match status" value="1"/>
</dbReference>
<keyword evidence="2" id="KW-1185">Reference proteome</keyword>
<dbReference type="Pfam" id="PF05635">
    <property type="entry name" value="23S_rRNA_IVP"/>
    <property type="match status" value="1"/>
</dbReference>
<reference evidence="1 2" key="1">
    <citation type="submission" date="2019-05" db="EMBL/GenBank/DDBJ databases">
        <authorList>
            <person name="Zhang J.-Y."/>
            <person name="Feg X."/>
            <person name="Du Z.-J."/>
        </authorList>
    </citation>
    <scope>NUCLEOTIDE SEQUENCE [LARGE SCALE GENOMIC DNA]</scope>
    <source>
        <strain evidence="1 2">RZ26</strain>
    </source>
</reference>
<accession>A0A5S3PV51</accession>
<protein>
    <submittedName>
        <fullName evidence="1">Four helix bundle protein</fullName>
    </submittedName>
</protein>
<gene>
    <name evidence="1" type="ORF">FEE95_05270</name>
</gene>
<proteinExistence type="predicted"/>
<dbReference type="InterPro" id="IPR036583">
    <property type="entry name" value="23S_rRNA_IVS_sf"/>
</dbReference>
<evidence type="ECO:0000313" key="2">
    <source>
        <dbReference type="Proteomes" id="UP000310314"/>
    </source>
</evidence>
<name>A0A5S3PV51_9FLAO</name>
<dbReference type="PANTHER" id="PTHR38471:SF2">
    <property type="entry name" value="FOUR HELIX BUNDLE PROTEIN"/>
    <property type="match status" value="1"/>
</dbReference>
<dbReference type="RefSeq" id="WP_138656776.1">
    <property type="nucleotide sequence ID" value="NZ_VATY01000001.1"/>
</dbReference>
<dbReference type="Proteomes" id="UP000310314">
    <property type="component" value="Unassembled WGS sequence"/>
</dbReference>
<dbReference type="PANTHER" id="PTHR38471">
    <property type="entry name" value="FOUR HELIX BUNDLE PROTEIN"/>
    <property type="match status" value="1"/>
</dbReference>
<dbReference type="NCBIfam" id="TIGR02436">
    <property type="entry name" value="four helix bundle protein"/>
    <property type="match status" value="1"/>
</dbReference>
<dbReference type="Gene3D" id="1.20.1440.60">
    <property type="entry name" value="23S rRNA-intervening sequence"/>
    <property type="match status" value="1"/>
</dbReference>
<dbReference type="InterPro" id="IPR012657">
    <property type="entry name" value="23S_rRNA-intervening_sequence"/>
</dbReference>
<sequence>MAKYTSFEDLEVYKAAIEFTIEIFELLKKEEFKKEWAFTDQLKRATLSISNNIAEGFERETDKELIRFLYFSKGSAGEVRNIINVLKTVKYITPKEADDLKNDISGISKQLSNYIKYVKKRNDFG</sequence>